<dbReference type="Proteomes" id="UP000016160">
    <property type="component" value="Chromosome"/>
</dbReference>
<dbReference type="STRING" id="1347342.BN863_18610"/>
<dbReference type="RefSeq" id="WP_038529836.1">
    <property type="nucleotide sequence ID" value="NZ_HG315671.1"/>
</dbReference>
<evidence type="ECO:0000313" key="3">
    <source>
        <dbReference type="Proteomes" id="UP000016160"/>
    </source>
</evidence>
<dbReference type="AlphaFoldDB" id="T2KM82"/>
<protein>
    <submittedName>
        <fullName evidence="2">Chondroitin AC/alginate lyase family protein (PL 8)</fullName>
    </submittedName>
</protein>
<dbReference type="SUPFAM" id="SSF48230">
    <property type="entry name" value="Chondroitin AC/alginate lyase"/>
    <property type="match status" value="1"/>
</dbReference>
<dbReference type="PANTHER" id="PTHR39210">
    <property type="entry name" value="HEPARIN-SULFATE LYASE"/>
    <property type="match status" value="1"/>
</dbReference>
<keyword evidence="1" id="KW-0732">Signal</keyword>
<dbReference type="OrthoDB" id="9772435at2"/>
<dbReference type="PATRIC" id="fig|1347342.6.peg.1864"/>
<dbReference type="Gene3D" id="2.70.98.70">
    <property type="match status" value="1"/>
</dbReference>
<feature type="signal peptide" evidence="1">
    <location>
        <begin position="1"/>
        <end position="20"/>
    </location>
</feature>
<name>T2KM82_FORAG</name>
<evidence type="ECO:0000256" key="1">
    <source>
        <dbReference type="SAM" id="SignalP"/>
    </source>
</evidence>
<dbReference type="EMBL" id="HG315671">
    <property type="protein sequence ID" value="CDF79573.1"/>
    <property type="molecule type" value="Genomic_DNA"/>
</dbReference>
<dbReference type="eggNOG" id="ENOG50314R4">
    <property type="taxonomic scope" value="Bacteria"/>
</dbReference>
<accession>T2KM82</accession>
<evidence type="ECO:0000313" key="2">
    <source>
        <dbReference type="EMBL" id="CDF79573.1"/>
    </source>
</evidence>
<keyword evidence="3" id="KW-1185">Reference proteome</keyword>
<reference evidence="2 3" key="1">
    <citation type="journal article" date="2013" name="Appl. Environ. Microbiol.">
        <title>The genome of the alga-associated marine flavobacterium Formosa agariphila KMM 3901T reveals a broad potential for degradation of algal polysaccharides.</title>
        <authorList>
            <person name="Mann A.J."/>
            <person name="Hahnke R.L."/>
            <person name="Huang S."/>
            <person name="Werner J."/>
            <person name="Xing P."/>
            <person name="Barbeyron T."/>
            <person name="Huettel B."/>
            <person name="Stueber K."/>
            <person name="Reinhardt R."/>
            <person name="Harder J."/>
            <person name="Gloeckner F.O."/>
            <person name="Amann R.I."/>
            <person name="Teeling H."/>
        </authorList>
    </citation>
    <scope>NUCLEOTIDE SEQUENCE [LARGE SCALE GENOMIC DNA]</scope>
    <source>
        <strain evidence="3">DSM 15362 / KCTC 12365 / LMG 23005 / KMM 3901</strain>
    </source>
</reference>
<organism evidence="2 3">
    <name type="scientific">Formosa agariphila (strain DSM 15362 / KCTC 12365 / LMG 23005 / KMM 3901 / M-2Alg 35-1)</name>
    <dbReference type="NCBI Taxonomy" id="1347342"/>
    <lineage>
        <taxon>Bacteria</taxon>
        <taxon>Pseudomonadati</taxon>
        <taxon>Bacteroidota</taxon>
        <taxon>Flavobacteriia</taxon>
        <taxon>Flavobacteriales</taxon>
        <taxon>Flavobacteriaceae</taxon>
        <taxon>Formosa</taxon>
    </lineage>
</organism>
<proteinExistence type="predicted"/>
<gene>
    <name evidence="2" type="ORF">BN863_18610</name>
</gene>
<sequence length="832" mass="94876">MKTKNLILLVGILFNMSAVASETYHNIILSSTQQSKAAKVNETITYTFEINNVDDTEQVYHIQIINPRTLACQVTLKDTLVTVKSNQVYHGAFLVRVSDGIPVGGQETIFLDIKNEANTRIETLEFITVRYKPHPFLLVTDEILEEAKEKVKNVDWAKQNLEELIAFANAYYVPERKVVDKPRPVKRWKSLAYKAADGEDLFKVALAYKFTGNTTYLKKVIQLVNDVCDPEEGYLSLGAATTGVQVHEGFFFMYLALTCDILYGEDVLSDIERQHIEQSMRLYLKQDKSHMDPIGIMNHQASANVGAVITSLFLQDMTAVNHFVKSDGGLIDQMTKGIMADGWWFEGTPGYCYLVTERFCLTAQAFENYGWNLYDRRFPMRFKSKDFENAKEGYTGMKFDIWGPTGSSTRGLKEMVNAYIPMMDEEANLIPNNDGTVSKPHEFYELAYRHFKNDDLAWVISKSKRDSWESLLYGVAELPEVKDPRSESEYVSNVGLVALRSQPKNKIPEEQIQAYYKFGTHGGWHGHLDRTGMIALNRYGHKYFGTEMVWFGYGDPGYKESVQASATHNMVVIDGLQQEAVPSEQLLFYKGDIMQATVVQTKARWRRIPIFNKDLFPPWNDFDIEPGFEPVLQRRLSVVTTDYVVIVDYMQAPQKHTYDWMLHPVGFQSIDGVTTKGGVKPTWSEDLNSQYKYFTSAQWYTSNKTKKVKFQEHDMKLDVHTLWPKKADVVVASYPNGGKQRGIRNNPNRATYGVRVSGKEAQFLTVLEPYKNASAISKIVSKNENELTVFLKDGRKQSVFIEHIKDANIKITIKEYVNDELVATNQALATTN</sequence>
<keyword evidence="2" id="KW-0456">Lyase</keyword>
<dbReference type="HOGENOM" id="CLU_340902_0_0_10"/>
<feature type="chain" id="PRO_5004590929" evidence="1">
    <location>
        <begin position="21"/>
        <end position="832"/>
    </location>
</feature>
<dbReference type="GO" id="GO:0016829">
    <property type="term" value="F:lyase activity"/>
    <property type="evidence" value="ECO:0007669"/>
    <property type="project" value="UniProtKB-KW"/>
</dbReference>
<dbReference type="InterPro" id="IPR008929">
    <property type="entry name" value="Chondroitin_lyas"/>
</dbReference>
<dbReference type="Gene3D" id="1.50.10.100">
    <property type="entry name" value="Chondroitin AC/alginate lyase"/>
    <property type="match status" value="1"/>
</dbReference>
<dbReference type="PANTHER" id="PTHR39210:SF1">
    <property type="entry name" value="HEPARIN-SULFATE LYASE"/>
    <property type="match status" value="1"/>
</dbReference>